<accession>A0A849BUF0</accession>
<feature type="compositionally biased region" description="Basic residues" evidence="2">
    <location>
        <begin position="1"/>
        <end position="10"/>
    </location>
</feature>
<evidence type="ECO:0000313" key="4">
    <source>
        <dbReference type="EMBL" id="NNH24577.1"/>
    </source>
</evidence>
<evidence type="ECO:0000259" key="3">
    <source>
        <dbReference type="Pfam" id="PF04679"/>
    </source>
</evidence>
<feature type="region of interest" description="Disordered" evidence="2">
    <location>
        <begin position="1"/>
        <end position="39"/>
    </location>
</feature>
<dbReference type="InterPro" id="IPR012309">
    <property type="entry name" value="DNA_ligase_ATP-dep_C"/>
</dbReference>
<comment type="caution">
    <text evidence="4">The sequence shown here is derived from an EMBL/GenBank/DDBJ whole genome shotgun (WGS) entry which is preliminary data.</text>
</comment>
<name>A0A849BUF0_9ACTN</name>
<dbReference type="Gene3D" id="2.40.50.140">
    <property type="entry name" value="Nucleic acid-binding proteins"/>
    <property type="match status" value="1"/>
</dbReference>
<dbReference type="Pfam" id="PF04679">
    <property type="entry name" value="DNA_ligase_A_C"/>
    <property type="match status" value="1"/>
</dbReference>
<dbReference type="EC" id="6.5.1.1" evidence="1"/>
<proteinExistence type="predicted"/>
<feature type="compositionally biased region" description="Basic and acidic residues" evidence="2">
    <location>
        <begin position="17"/>
        <end position="30"/>
    </location>
</feature>
<dbReference type="Proteomes" id="UP000555552">
    <property type="component" value="Unassembled WGS sequence"/>
</dbReference>
<gene>
    <name evidence="4" type="ORF">HLB09_16075</name>
</gene>
<dbReference type="GO" id="GO:0006281">
    <property type="term" value="P:DNA repair"/>
    <property type="evidence" value="ECO:0007669"/>
    <property type="project" value="InterPro"/>
</dbReference>
<dbReference type="AlphaFoldDB" id="A0A849BUF0"/>
<reference evidence="4 5" key="1">
    <citation type="submission" date="2020-05" db="EMBL/GenBank/DDBJ databases">
        <title>MicrobeNet Type strains.</title>
        <authorList>
            <person name="Nicholson A.C."/>
        </authorList>
    </citation>
    <scope>NUCLEOTIDE SEQUENCE [LARGE SCALE GENOMIC DNA]</scope>
    <source>
        <strain evidence="4 5">JCM 14547</strain>
    </source>
</reference>
<sequence length="104" mass="10984">QPRRPARCHRGCCTGRGDQRHAGARDHGATESRSAGLTDSRGAVWVEPALLAEVRSLGSTTGGRLRQPSYVGLREDAEPDVVDAATVEAGVAASAQGHGGRWRR</sequence>
<dbReference type="EMBL" id="JABEMA010000407">
    <property type="protein sequence ID" value="NNH24577.1"/>
    <property type="molecule type" value="Genomic_DNA"/>
</dbReference>
<dbReference type="GO" id="GO:0006310">
    <property type="term" value="P:DNA recombination"/>
    <property type="evidence" value="ECO:0007669"/>
    <property type="project" value="InterPro"/>
</dbReference>
<evidence type="ECO:0000256" key="1">
    <source>
        <dbReference type="ARBA" id="ARBA00012727"/>
    </source>
</evidence>
<keyword evidence="5" id="KW-1185">Reference proteome</keyword>
<evidence type="ECO:0000313" key="5">
    <source>
        <dbReference type="Proteomes" id="UP000555552"/>
    </source>
</evidence>
<dbReference type="GO" id="GO:0003910">
    <property type="term" value="F:DNA ligase (ATP) activity"/>
    <property type="evidence" value="ECO:0007669"/>
    <property type="project" value="UniProtKB-EC"/>
</dbReference>
<organism evidence="4 5">
    <name type="scientific">Pseudokineococcus marinus</name>
    <dbReference type="NCBI Taxonomy" id="351215"/>
    <lineage>
        <taxon>Bacteria</taxon>
        <taxon>Bacillati</taxon>
        <taxon>Actinomycetota</taxon>
        <taxon>Actinomycetes</taxon>
        <taxon>Kineosporiales</taxon>
        <taxon>Kineosporiaceae</taxon>
        <taxon>Pseudokineococcus</taxon>
    </lineage>
</organism>
<dbReference type="InterPro" id="IPR012340">
    <property type="entry name" value="NA-bd_OB-fold"/>
</dbReference>
<dbReference type="SUPFAM" id="SSF50249">
    <property type="entry name" value="Nucleic acid-binding proteins"/>
    <property type="match status" value="1"/>
</dbReference>
<protein>
    <recommendedName>
        <fullName evidence="1">DNA ligase (ATP)</fullName>
        <ecNumber evidence="1">6.5.1.1</ecNumber>
    </recommendedName>
</protein>
<feature type="non-terminal residue" evidence="4">
    <location>
        <position position="1"/>
    </location>
</feature>
<feature type="domain" description="DNA ligase ATP-dependent C-terminal" evidence="3">
    <location>
        <begin position="37"/>
        <end position="76"/>
    </location>
</feature>
<evidence type="ECO:0000256" key="2">
    <source>
        <dbReference type="SAM" id="MobiDB-lite"/>
    </source>
</evidence>